<feature type="transmembrane region" description="Helical" evidence="2">
    <location>
        <begin position="443"/>
        <end position="464"/>
    </location>
</feature>
<gene>
    <name evidence="5" type="ORF">M419DRAFT_139797</name>
</gene>
<accession>A0A024SMU7</accession>
<dbReference type="KEGG" id="trr:M419DRAFT_139797"/>
<feature type="region of interest" description="Disordered" evidence="1">
    <location>
        <begin position="638"/>
        <end position="662"/>
    </location>
</feature>
<feature type="transmembrane region" description="Helical" evidence="2">
    <location>
        <begin position="530"/>
        <end position="547"/>
    </location>
</feature>
<dbReference type="InterPro" id="IPR056336">
    <property type="entry name" value="YVC1_C"/>
</dbReference>
<protein>
    <submittedName>
        <fullName evidence="5">Uncharacterized protein</fullName>
    </submittedName>
</protein>
<feature type="domain" description="Calcium channel YVC1-like C-terminal transmembrane" evidence="4">
    <location>
        <begin position="254"/>
        <end position="546"/>
    </location>
</feature>
<dbReference type="AlphaFoldDB" id="A0A024SMU7"/>
<keyword evidence="2" id="KW-0472">Membrane</keyword>
<feature type="compositionally biased region" description="Basic residues" evidence="1">
    <location>
        <begin position="910"/>
        <end position="920"/>
    </location>
</feature>
<dbReference type="OrthoDB" id="301415at2759"/>
<dbReference type="EMBL" id="KI911139">
    <property type="protein sequence ID" value="ETS06660.1"/>
    <property type="molecule type" value="Genomic_DNA"/>
</dbReference>
<reference evidence="6" key="1">
    <citation type="journal article" date="2013" name="Ind. Biotechnol.">
        <title>Comparative genomics analysis of Trichoderma reesei strains.</title>
        <authorList>
            <person name="Koike H."/>
            <person name="Aerts A."/>
            <person name="LaButti K."/>
            <person name="Grigoriev I.V."/>
            <person name="Baker S.E."/>
        </authorList>
    </citation>
    <scope>NUCLEOTIDE SEQUENCE [LARGE SCALE GENOMIC DNA]</scope>
    <source>
        <strain evidence="6">ATCC 56765 / BCRC 32924 / NRRL 11460 / Rut C-30</strain>
    </source>
</reference>
<evidence type="ECO:0000259" key="4">
    <source>
        <dbReference type="Pfam" id="PF23317"/>
    </source>
</evidence>
<evidence type="ECO:0000256" key="2">
    <source>
        <dbReference type="SAM" id="Phobius"/>
    </source>
</evidence>
<feature type="transmembrane region" description="Helical" evidence="2">
    <location>
        <begin position="382"/>
        <end position="402"/>
    </location>
</feature>
<feature type="transmembrane region" description="Helical" evidence="2">
    <location>
        <begin position="298"/>
        <end position="321"/>
    </location>
</feature>
<feature type="transmembrane region" description="Helical" evidence="2">
    <location>
        <begin position="341"/>
        <end position="361"/>
    </location>
</feature>
<dbReference type="Proteomes" id="UP000024376">
    <property type="component" value="Unassembled WGS sequence"/>
</dbReference>
<keyword evidence="2" id="KW-1133">Transmembrane helix</keyword>
<dbReference type="PANTHER" id="PTHR35859">
    <property type="entry name" value="NONSELECTIVE CATION CHANNEL PROTEIN"/>
    <property type="match status" value="1"/>
</dbReference>
<feature type="domain" description="YVC1 N-terminal linker helical" evidence="3">
    <location>
        <begin position="53"/>
        <end position="232"/>
    </location>
</feature>
<dbReference type="InterPro" id="IPR056337">
    <property type="entry name" value="LHD_YVC1"/>
</dbReference>
<dbReference type="Pfam" id="PF23190">
    <property type="entry name" value="LHD_TRPY1"/>
    <property type="match status" value="1"/>
</dbReference>
<name>A0A024SMU7_HYPJR</name>
<evidence type="ECO:0000259" key="3">
    <source>
        <dbReference type="Pfam" id="PF23190"/>
    </source>
</evidence>
<feature type="transmembrane region" description="Helical" evidence="2">
    <location>
        <begin position="498"/>
        <end position="518"/>
    </location>
</feature>
<keyword evidence="2" id="KW-0812">Transmembrane</keyword>
<evidence type="ECO:0000313" key="6">
    <source>
        <dbReference type="Proteomes" id="UP000024376"/>
    </source>
</evidence>
<sequence>MPRSNRWRNIDRLLGFDRRGYQSRRQWVHEEERALLPHLHNEEIDSAIPPVEVTKVCLRLRHLVQECVPCEMEESRITAPHSRIITPHVIRAAKEAGGQEHKGCVVYALLVNQRWFKHEANAELWDAGLHHLRAEACGVIAKALIEEEEDTAYLLHSVLLRRYSYIANGSPTPPVNVIEKAVDLHAVRVIGSSGYQKCISYLWRGWLVQDENDPAVFVDYNDKDNPNFLVHMDPDRMRSPRNQNLAQLLFSLVYLALFTIAINTVNATGVIDIAEGALYIFTLGYICDELLKVYKAGYHILGFWNALNGTLYAFLTASFIFRVVGLTFAEHTDGRVHYSTLGYNILAFTAPLFWCRLLLYLDSFRFFGAMLVVLKVMMKESVIFFALLIVIVIGFLQAFIGLDLTDDNVADDVWFIIESMARALLGSPEFDGFDGFGPPWGAILYYCFTFIVMVILLNILIALYNSAYEDIYENADDEYLALFSQKTMQFIRAPDENVYIAPFNLVEIVISGLFEWWMPKKSYEFLNDCVMGVLYSPLLFITAFFEIRTAYSIRRNRARGEADDDVVEEWEQLADEVDFGAEGWAKKCEAVKPNMEDDPAVVEVKKLRSELAGLKSMLAEISEHVQFPMTSQDTKIGDGSAFGDFKPFSDTTHEGTDHTLGTGKDVAYEQAGTSDSAQADQHSLIDLTDPFVDSTKSDEHSAQPVKDSAKPIEDAGEENKDSEETTKASEDPAKGTDEPEPVKSSDEPTKPVEELLRPAEAASESGNATTKAPEDTLQAPEDEPSKGSEDVAFESSEPVPSKAPEDVLPEIPEDMASKAPEGASLKAPEYVPFMATEDLPSETPEGISSEALEGAPLDTPEPSSSKAPAQDVTPEHAERVESEEAEEASPESAAAGEARAEGEQSPAPTKAKRRRRKKNKQSQGGPSGGS</sequence>
<feature type="compositionally biased region" description="Basic and acidic residues" evidence="1">
    <location>
        <begin position="695"/>
        <end position="757"/>
    </location>
</feature>
<dbReference type="Pfam" id="PF23317">
    <property type="entry name" value="YVC1_C"/>
    <property type="match status" value="1"/>
</dbReference>
<evidence type="ECO:0000313" key="5">
    <source>
        <dbReference type="EMBL" id="ETS06660.1"/>
    </source>
</evidence>
<feature type="compositionally biased region" description="Basic and acidic residues" evidence="1">
    <location>
        <begin position="873"/>
        <end position="882"/>
    </location>
</feature>
<proteinExistence type="predicted"/>
<dbReference type="PANTHER" id="PTHR35859:SF1">
    <property type="entry name" value="NONSELECTIVE CATION CHANNEL PROTEIN"/>
    <property type="match status" value="1"/>
</dbReference>
<evidence type="ECO:0000256" key="1">
    <source>
        <dbReference type="SAM" id="MobiDB-lite"/>
    </source>
</evidence>
<feature type="transmembrane region" description="Helical" evidence="2">
    <location>
        <begin position="245"/>
        <end position="262"/>
    </location>
</feature>
<organism evidence="5 6">
    <name type="scientific">Hypocrea jecorina (strain ATCC 56765 / BCRC 32924 / NRRL 11460 / Rut C-30)</name>
    <name type="common">Trichoderma reesei</name>
    <dbReference type="NCBI Taxonomy" id="1344414"/>
    <lineage>
        <taxon>Eukaryota</taxon>
        <taxon>Fungi</taxon>
        <taxon>Dikarya</taxon>
        <taxon>Ascomycota</taxon>
        <taxon>Pezizomycotina</taxon>
        <taxon>Sordariomycetes</taxon>
        <taxon>Hypocreomycetidae</taxon>
        <taxon>Hypocreales</taxon>
        <taxon>Hypocreaceae</taxon>
        <taxon>Trichoderma</taxon>
    </lineage>
</organism>
<feature type="region of interest" description="Disordered" evidence="1">
    <location>
        <begin position="691"/>
        <end position="930"/>
    </location>
</feature>
<dbReference type="InterPro" id="IPR052971">
    <property type="entry name" value="TRP_calcium_channel"/>
</dbReference>
<dbReference type="HOGENOM" id="CLU_014123_0_0_1"/>